<dbReference type="Proteomes" id="UP001596379">
    <property type="component" value="Unassembled WGS sequence"/>
</dbReference>
<name>A0ABW2J8X2_9BURK</name>
<evidence type="ECO:0000256" key="1">
    <source>
        <dbReference type="SAM" id="SignalP"/>
    </source>
</evidence>
<keyword evidence="1" id="KW-0732">Signal</keyword>
<reference evidence="3" key="1">
    <citation type="journal article" date="2019" name="Int. J. Syst. Evol. Microbiol.">
        <title>The Global Catalogue of Microorganisms (GCM) 10K type strain sequencing project: providing services to taxonomists for standard genome sequencing and annotation.</title>
        <authorList>
            <consortium name="The Broad Institute Genomics Platform"/>
            <consortium name="The Broad Institute Genome Sequencing Center for Infectious Disease"/>
            <person name="Wu L."/>
            <person name="Ma J."/>
        </authorList>
    </citation>
    <scope>NUCLEOTIDE SEQUENCE [LARGE SCALE GENOMIC DNA]</scope>
    <source>
        <strain evidence="3">CCUG 36956</strain>
    </source>
</reference>
<comment type="caution">
    <text evidence="2">The sequence shown here is derived from an EMBL/GenBank/DDBJ whole genome shotgun (WGS) entry which is preliminary data.</text>
</comment>
<keyword evidence="3" id="KW-1185">Reference proteome</keyword>
<gene>
    <name evidence="2" type="ORF">ACFQO0_14080</name>
</gene>
<evidence type="ECO:0008006" key="4">
    <source>
        <dbReference type="Google" id="ProtNLM"/>
    </source>
</evidence>
<sequence>MILKLCPPSWSFLFLALAFSAPAYAFKLSTEGTAMERKLSRMNSGFFDKLLSGAALKGLPLFTEAVHEEITQRIYGCEGDTNHCQDADLGMASPYVIAGVRWNDDPPFRLLPDQAKNLSCKTDETVRFITQPKCWAGLFWDAEKKAKGGVTMDASNGYSMLHRSHFGDLQFLHAMASKDGEAPEVTRKKIFMWAEFSWRIALREYGLDTRLRDVKIEGFSEHFGKTEWNVQDLFTLGNVALRRNIDEVAFGSLLHVVEDSFASGHVERAEPVYGKQCNGSGSLFKPGTIAQFHAYGNQDTDLHAQADSGEALNYARAASQGGVIEVGRNLVAMLDKNLPWDLVKPYLECVFELKDSATPASAGSAFHKIN</sequence>
<organism evidence="2 3">
    <name type="scientific">Herminiimonas aquatilis</name>
    <dbReference type="NCBI Taxonomy" id="345342"/>
    <lineage>
        <taxon>Bacteria</taxon>
        <taxon>Pseudomonadati</taxon>
        <taxon>Pseudomonadota</taxon>
        <taxon>Betaproteobacteria</taxon>
        <taxon>Burkholderiales</taxon>
        <taxon>Oxalobacteraceae</taxon>
        <taxon>Herminiimonas</taxon>
    </lineage>
</organism>
<dbReference type="EMBL" id="JBHTCC010000003">
    <property type="protein sequence ID" value="MFC7299568.1"/>
    <property type="molecule type" value="Genomic_DNA"/>
</dbReference>
<accession>A0ABW2J8X2</accession>
<protein>
    <recommendedName>
        <fullName evidence="4">Alginate lyase</fullName>
    </recommendedName>
</protein>
<proteinExistence type="predicted"/>
<evidence type="ECO:0000313" key="2">
    <source>
        <dbReference type="EMBL" id="MFC7299568.1"/>
    </source>
</evidence>
<feature type="chain" id="PRO_5046753889" description="Alginate lyase" evidence="1">
    <location>
        <begin position="26"/>
        <end position="370"/>
    </location>
</feature>
<dbReference type="RefSeq" id="WP_382235693.1">
    <property type="nucleotide sequence ID" value="NZ_JBHTCC010000003.1"/>
</dbReference>
<feature type="signal peptide" evidence="1">
    <location>
        <begin position="1"/>
        <end position="25"/>
    </location>
</feature>
<evidence type="ECO:0000313" key="3">
    <source>
        <dbReference type="Proteomes" id="UP001596379"/>
    </source>
</evidence>